<sequence length="104" mass="11821">MKTIFNYDTPSVALDKLKAKGYEIDFNVEFDHLVESADDYTIDYLYRYEGASDPGDESTVYGIRNEKTEDKGVLVAGNLSFLEGKKRDIILQMELRARNSGNVE</sequence>
<gene>
    <name evidence="1" type="ORF">C4F49_00910</name>
</gene>
<organism evidence="1 2">
    <name type="scientific">Sphingobacterium hungaricum</name>
    <dbReference type="NCBI Taxonomy" id="2082723"/>
    <lineage>
        <taxon>Bacteria</taxon>
        <taxon>Pseudomonadati</taxon>
        <taxon>Bacteroidota</taxon>
        <taxon>Sphingobacteriia</taxon>
        <taxon>Sphingobacteriales</taxon>
        <taxon>Sphingobacteriaceae</taxon>
        <taxon>Sphingobacterium</taxon>
    </lineage>
</organism>
<protein>
    <recommendedName>
        <fullName evidence="3">Phosphoribosylpyrophosphate synthetase</fullName>
    </recommendedName>
</protein>
<evidence type="ECO:0008006" key="3">
    <source>
        <dbReference type="Google" id="ProtNLM"/>
    </source>
</evidence>
<comment type="caution">
    <text evidence="1">The sequence shown here is derived from an EMBL/GenBank/DDBJ whole genome shotgun (WGS) entry which is preliminary data.</text>
</comment>
<dbReference type="RefSeq" id="WP_196934581.1">
    <property type="nucleotide sequence ID" value="NZ_MU158698.1"/>
</dbReference>
<evidence type="ECO:0000313" key="2">
    <source>
        <dbReference type="Proteomes" id="UP000616201"/>
    </source>
</evidence>
<keyword evidence="2" id="KW-1185">Reference proteome</keyword>
<dbReference type="Proteomes" id="UP000616201">
    <property type="component" value="Unassembled WGS sequence"/>
</dbReference>
<dbReference type="EMBL" id="PRDK01000001">
    <property type="protein sequence ID" value="MBE8712238.1"/>
    <property type="molecule type" value="Genomic_DNA"/>
</dbReference>
<evidence type="ECO:0000313" key="1">
    <source>
        <dbReference type="EMBL" id="MBE8712238.1"/>
    </source>
</evidence>
<reference evidence="1" key="1">
    <citation type="submission" date="2018-02" db="EMBL/GenBank/DDBJ databases">
        <authorList>
            <person name="Vasarhelyi B.M."/>
            <person name="Deshmukh S."/>
            <person name="Balint B."/>
            <person name="Kukolya J."/>
        </authorList>
    </citation>
    <scope>NUCLEOTIDE SEQUENCE</scope>
    <source>
        <strain evidence="1">KB22</strain>
    </source>
</reference>
<dbReference type="AlphaFoldDB" id="A0A928USY2"/>
<proteinExistence type="predicted"/>
<accession>A0A928USY2</accession>
<name>A0A928USY2_9SPHI</name>